<feature type="domain" description="Topo IA-type catalytic" evidence="11">
    <location>
        <begin position="147"/>
        <end position="601"/>
    </location>
</feature>
<evidence type="ECO:0000259" key="11">
    <source>
        <dbReference type="PROSITE" id="PS52039"/>
    </source>
</evidence>
<dbReference type="InterPro" id="IPR034149">
    <property type="entry name" value="TOPRIM_TopoI"/>
</dbReference>
<dbReference type="InterPro" id="IPR013825">
    <property type="entry name" value="Topo_IA_cen_sub2"/>
</dbReference>
<dbReference type="SMART" id="SM00437">
    <property type="entry name" value="TOP1Ac"/>
    <property type="match status" value="1"/>
</dbReference>
<keyword evidence="4" id="KW-0460">Magnesium</keyword>
<dbReference type="HAMAP" id="MF_00952">
    <property type="entry name" value="Topoisom_1_prok"/>
    <property type="match status" value="1"/>
</dbReference>
<dbReference type="CDD" id="cd00186">
    <property type="entry name" value="TOP1Ac"/>
    <property type="match status" value="1"/>
</dbReference>
<organism evidence="12 13">
    <name type="scientific">Paractinoplanes lichenicola</name>
    <dbReference type="NCBI Taxonomy" id="2802976"/>
    <lineage>
        <taxon>Bacteria</taxon>
        <taxon>Bacillati</taxon>
        <taxon>Actinomycetota</taxon>
        <taxon>Actinomycetes</taxon>
        <taxon>Micromonosporales</taxon>
        <taxon>Micromonosporaceae</taxon>
        <taxon>Paractinoplanes</taxon>
    </lineage>
</organism>
<evidence type="ECO:0000259" key="10">
    <source>
        <dbReference type="PROSITE" id="PS50880"/>
    </source>
</evidence>
<evidence type="ECO:0000256" key="4">
    <source>
        <dbReference type="ARBA" id="ARBA00022842"/>
    </source>
</evidence>
<dbReference type="Gene3D" id="1.10.460.10">
    <property type="entry name" value="Topoisomerase I, domain 2"/>
    <property type="match status" value="1"/>
</dbReference>
<feature type="site" description="Interaction with DNA" evidence="8">
    <location>
        <position position="533"/>
    </location>
</feature>
<evidence type="ECO:0000256" key="9">
    <source>
        <dbReference type="SAM" id="MobiDB-lite"/>
    </source>
</evidence>
<dbReference type="PROSITE" id="PS50880">
    <property type="entry name" value="TOPRIM"/>
    <property type="match status" value="1"/>
</dbReference>
<feature type="compositionally biased region" description="Basic residues" evidence="9">
    <location>
        <begin position="877"/>
        <end position="887"/>
    </location>
</feature>
<dbReference type="InterPro" id="IPR013824">
    <property type="entry name" value="Topo_IA_cen_sub1"/>
</dbReference>
<evidence type="ECO:0000256" key="1">
    <source>
        <dbReference type="ARBA" id="ARBA00000213"/>
    </source>
</evidence>
<dbReference type="NCBIfam" id="TIGR01051">
    <property type="entry name" value="topA_bact"/>
    <property type="match status" value="1"/>
</dbReference>
<evidence type="ECO:0000313" key="13">
    <source>
        <dbReference type="Proteomes" id="UP000598996"/>
    </source>
</evidence>
<evidence type="ECO:0000256" key="8">
    <source>
        <dbReference type="HAMAP-Rule" id="MF_00952"/>
    </source>
</evidence>
<evidence type="ECO:0000256" key="6">
    <source>
        <dbReference type="ARBA" id="ARBA00023125"/>
    </source>
</evidence>
<feature type="compositionally biased region" description="Low complexity" evidence="9">
    <location>
        <begin position="888"/>
        <end position="899"/>
    </location>
</feature>
<keyword evidence="5 8" id="KW-0799">Topoisomerase</keyword>
<sequence>MPSDTRTTRLVIVESPSKAKTIAGYLGPDYLVEASIGHVRDLPKNADEVPEQYKGESWARLGVDVDNGFHPLYVISADRKQQIAKLKKLAKEVDEIFLATDEDREGEAIAWHLLETINPKVPVHRMVFHEITRPAIQAAVANPRQIDKNLVDAQEARRILDRLYGYEVSPVLWKKVMPKLSAGRVQSVATRIVVERERQRMAFRTAEYWDINALLAVRGQVEGPRQFGATLIALNGDRIATGKDFEPTTGRLKPGAAVTQLDEAGARGLAARLEGQEFTVTRVEEKPYRRRPYPPFITSTLQQEAARKLRMSSAQAMRTAQRLYEEGYITYMRTDSVNLSETAIAAARRQIAELYGERSVPPEPRHYKGKVKNAQEAHEAIRPAGDTFRTPAELAGELSGDGFRLYELIWRRTVASQMTDAVGNSISVRIRAVSTAQEEADFGATGKTITEPGFLKAYVESSDDENAEAEDAERRLPNLAKDQPLDADELTAAGHHTSPPARYTEASLVKAMEELGIGRPSTYASIMQTIQDRGYVEKRGQALIPTFIAFAVVNLMEQHYPRLVDYGFTAAMENDLDGIAGGDHASLDFLTSFYFGSQTPGADDEIAKAGGLRKMVTENLSAIDARLINSIPLFDDEEGRHIVVRVGRFGPYLQRQVPGATEEQANDKANRVSIPEGVAPDELNLEKVKELFLGGGGERSLGDDPQTNEPVLIKSGRFGAYVQSGERRGSLFRSQTPETLTLDQALQLLSLPRVVGKDPEGNEIIAKNGRFGPYVQRGTDSRSLASEDQLFTVTLDEALALLAAPKTRGRGAAKPPLREMGPDPVTEKPMVIKDGRFGPYVTDGEYNASLRGEQTPENLTIEQASEMLAEKRAKGPAPKKRAAKKAPAKAAASDAPAKKAAAKKAPAKKTAAKKAAPAKKTAAAKKAAPAKKTAPAKAAATSE</sequence>
<dbReference type="InterPro" id="IPR003602">
    <property type="entry name" value="Topo_IA_DNA-bd_dom"/>
</dbReference>
<dbReference type="Pfam" id="PF01131">
    <property type="entry name" value="Topoisom_bac"/>
    <property type="match status" value="1"/>
</dbReference>
<keyword evidence="6 8" id="KW-0238">DNA-binding</keyword>
<name>A0ABS1W2N1_9ACTN</name>
<proteinExistence type="inferred from homology"/>
<dbReference type="SUPFAM" id="SSF56712">
    <property type="entry name" value="Prokaryotic type I DNA topoisomerase"/>
    <property type="match status" value="1"/>
</dbReference>
<dbReference type="PANTHER" id="PTHR42785:SF1">
    <property type="entry name" value="DNA TOPOISOMERASE"/>
    <property type="match status" value="1"/>
</dbReference>
<feature type="region of interest" description="Disordered" evidence="9">
    <location>
        <begin position="461"/>
        <end position="480"/>
    </location>
</feature>
<comment type="subunit">
    <text evidence="8">Monomer.</text>
</comment>
<evidence type="ECO:0000256" key="7">
    <source>
        <dbReference type="ARBA" id="ARBA00023235"/>
    </source>
</evidence>
<feature type="site" description="Interaction with DNA" evidence="8">
    <location>
        <position position="161"/>
    </location>
</feature>
<dbReference type="EC" id="5.6.2.1" evidence="8"/>
<feature type="site" description="Interaction with DNA" evidence="8">
    <location>
        <position position="158"/>
    </location>
</feature>
<dbReference type="Gene3D" id="1.10.290.10">
    <property type="entry name" value="Topoisomerase I, domain 4"/>
    <property type="match status" value="1"/>
</dbReference>
<feature type="region of interest" description="Disordered" evidence="9">
    <location>
        <begin position="809"/>
        <end position="836"/>
    </location>
</feature>
<feature type="compositionally biased region" description="Low complexity" evidence="9">
    <location>
        <begin position="913"/>
        <end position="943"/>
    </location>
</feature>
<dbReference type="PANTHER" id="PTHR42785">
    <property type="entry name" value="DNA TOPOISOMERASE, TYPE IA, CORE"/>
    <property type="match status" value="1"/>
</dbReference>
<comment type="catalytic activity">
    <reaction evidence="1 8">
        <text>ATP-independent breakage of single-stranded DNA, followed by passage and rejoining.</text>
        <dbReference type="EC" id="5.6.2.1"/>
    </reaction>
</comment>
<dbReference type="InterPro" id="IPR023406">
    <property type="entry name" value="Topo_IA_AS"/>
</dbReference>
<dbReference type="SMART" id="SM00436">
    <property type="entry name" value="TOP1Bc"/>
    <property type="match status" value="1"/>
</dbReference>
<dbReference type="SMART" id="SM00493">
    <property type="entry name" value="TOPRIM"/>
    <property type="match status" value="1"/>
</dbReference>
<keyword evidence="7 8" id="KW-0413">Isomerase</keyword>
<protein>
    <recommendedName>
        <fullName evidence="8">DNA topoisomerase 1</fullName>
        <ecNumber evidence="8">5.6.2.1</ecNumber>
    </recommendedName>
    <alternativeName>
        <fullName evidence="8">DNA topoisomerase I</fullName>
    </alternativeName>
</protein>
<comment type="function">
    <text evidence="8">Releases the supercoiling and torsional tension of DNA, which is introduced during the DNA replication and transcription, by transiently cleaving and rejoining one strand of the DNA duplex. Introduces a single-strand break via transesterification at a target site in duplex DNA. The scissile phosphodiester is attacked by the catalytic tyrosine of the enzyme, resulting in the formation of a DNA-(5'-phosphotyrosyl)-enzyme intermediate and the expulsion of a 3'-OH DNA strand. The free DNA strand then undergoes passage around the unbroken strand, thus removing DNA supercoils. Finally, in the religation step, the DNA 3'-OH attacks the covalent intermediate to expel the active-site tyrosine and restore the DNA phosphodiester backbone.</text>
</comment>
<dbReference type="InterPro" id="IPR000380">
    <property type="entry name" value="Topo_IA"/>
</dbReference>
<keyword evidence="13" id="KW-1185">Reference proteome</keyword>
<dbReference type="CDD" id="cd03363">
    <property type="entry name" value="TOPRIM_TopoIA_TopoI"/>
    <property type="match status" value="1"/>
</dbReference>
<dbReference type="EMBL" id="JAENHO010000016">
    <property type="protein sequence ID" value="MBL7260977.1"/>
    <property type="molecule type" value="Genomic_DNA"/>
</dbReference>
<feature type="compositionally biased region" description="Basic residues" evidence="9">
    <location>
        <begin position="900"/>
        <end position="912"/>
    </location>
</feature>
<dbReference type="PROSITE" id="PS52039">
    <property type="entry name" value="TOPO_IA_2"/>
    <property type="match status" value="1"/>
</dbReference>
<dbReference type="InterPro" id="IPR013497">
    <property type="entry name" value="Topo_IA_cen"/>
</dbReference>
<dbReference type="InterPro" id="IPR023405">
    <property type="entry name" value="Topo_IA_core_domain"/>
</dbReference>
<feature type="region of interest" description="Disordered" evidence="9">
    <location>
        <begin position="862"/>
        <end position="943"/>
    </location>
</feature>
<comment type="similarity">
    <text evidence="2 8">Belongs to the type IA topoisomerase family.</text>
</comment>
<comment type="caution">
    <text evidence="12">The sequence shown here is derived from an EMBL/GenBank/DDBJ whole genome shotgun (WGS) entry which is preliminary data.</text>
</comment>
<dbReference type="Proteomes" id="UP000598996">
    <property type="component" value="Unassembled WGS sequence"/>
</dbReference>
<dbReference type="InterPro" id="IPR025589">
    <property type="entry name" value="Toprim_C_rpt"/>
</dbReference>
<dbReference type="PROSITE" id="PS00396">
    <property type="entry name" value="TOPO_IA_1"/>
    <property type="match status" value="1"/>
</dbReference>
<gene>
    <name evidence="8 12" type="primary">topA</name>
    <name evidence="12" type="ORF">JKJ07_42505</name>
</gene>
<dbReference type="InterPro" id="IPR013826">
    <property type="entry name" value="Topo_IA_cen_sub3"/>
</dbReference>
<dbReference type="Pfam" id="PF01751">
    <property type="entry name" value="Toprim"/>
    <property type="match status" value="1"/>
</dbReference>
<dbReference type="PRINTS" id="PR00417">
    <property type="entry name" value="PRTPISMRASEI"/>
</dbReference>
<keyword evidence="3" id="KW-0479">Metal-binding</keyword>
<evidence type="ECO:0000256" key="5">
    <source>
        <dbReference type="ARBA" id="ARBA00023029"/>
    </source>
</evidence>
<dbReference type="RefSeq" id="WP_202997688.1">
    <property type="nucleotide sequence ID" value="NZ_JAENHO010000016.1"/>
</dbReference>
<dbReference type="InterPro" id="IPR028612">
    <property type="entry name" value="Topoisom_1_IA"/>
</dbReference>
<evidence type="ECO:0000313" key="12">
    <source>
        <dbReference type="EMBL" id="MBL7260977.1"/>
    </source>
</evidence>
<feature type="site" description="Interaction with DNA" evidence="8">
    <location>
        <position position="166"/>
    </location>
</feature>
<dbReference type="InterPro" id="IPR006171">
    <property type="entry name" value="TOPRIM_dom"/>
</dbReference>
<feature type="site" description="Interaction with DNA" evidence="8">
    <location>
        <position position="333"/>
    </location>
</feature>
<dbReference type="Gene3D" id="2.70.20.10">
    <property type="entry name" value="Topoisomerase I, domain 3"/>
    <property type="match status" value="1"/>
</dbReference>
<dbReference type="InterPro" id="IPR005733">
    <property type="entry name" value="TopoI_bac-type"/>
</dbReference>
<feature type="active site" description="O-(5'-phospho-DNA)-tyrosine intermediate" evidence="8">
    <location>
        <position position="331"/>
    </location>
</feature>
<accession>A0ABS1W2N1</accession>
<feature type="site" description="Interaction with DNA" evidence="8">
    <location>
        <position position="157"/>
    </location>
</feature>
<feature type="compositionally biased region" description="Acidic residues" evidence="9">
    <location>
        <begin position="461"/>
        <end position="471"/>
    </location>
</feature>
<dbReference type="Gene3D" id="3.40.50.140">
    <property type="match status" value="1"/>
</dbReference>
<reference evidence="12 13" key="1">
    <citation type="submission" date="2021-01" db="EMBL/GenBank/DDBJ databases">
        <title>Actinoplanes sp. nov. LDG1-01 isolated from lichen.</title>
        <authorList>
            <person name="Saeng-In P."/>
            <person name="Phongsopitanun W."/>
            <person name="Kanchanasin P."/>
            <person name="Yuki M."/>
            <person name="Kudo T."/>
            <person name="Ohkuma M."/>
            <person name="Tanasupawat S."/>
        </authorList>
    </citation>
    <scope>NUCLEOTIDE SEQUENCE [LARGE SCALE GENOMIC DNA]</scope>
    <source>
        <strain evidence="12 13">LDG1-01</strain>
    </source>
</reference>
<evidence type="ECO:0000256" key="3">
    <source>
        <dbReference type="ARBA" id="ARBA00022723"/>
    </source>
</evidence>
<dbReference type="Pfam" id="PF13368">
    <property type="entry name" value="Toprim_C_rpt"/>
    <property type="match status" value="4"/>
</dbReference>
<evidence type="ECO:0000256" key="2">
    <source>
        <dbReference type="ARBA" id="ARBA00009446"/>
    </source>
</evidence>
<feature type="domain" description="Toprim" evidence="10">
    <location>
        <begin position="8"/>
        <end position="132"/>
    </location>
</feature>
<feature type="site" description="Interaction with DNA" evidence="8">
    <location>
        <position position="173"/>
    </location>
</feature>
<feature type="site" description="Interaction with DNA" evidence="8">
    <location>
        <position position="38"/>
    </location>
</feature>
<feature type="region of interest" description="Interaction with DNA" evidence="8">
    <location>
        <begin position="181"/>
        <end position="186"/>
    </location>
</feature>
<dbReference type="InterPro" id="IPR003601">
    <property type="entry name" value="Topo_IA_2"/>
</dbReference>